<feature type="region of interest" description="Disordered" evidence="1">
    <location>
        <begin position="361"/>
        <end position="531"/>
    </location>
</feature>
<feature type="compositionally biased region" description="Low complexity" evidence="1">
    <location>
        <begin position="12"/>
        <end position="23"/>
    </location>
</feature>
<feature type="compositionally biased region" description="Polar residues" evidence="1">
    <location>
        <begin position="365"/>
        <end position="380"/>
    </location>
</feature>
<feature type="compositionally biased region" description="Basic and acidic residues" evidence="1">
    <location>
        <begin position="552"/>
        <end position="563"/>
    </location>
</feature>
<comment type="caution">
    <text evidence="2">The sequence shown here is derived from an EMBL/GenBank/DDBJ whole genome shotgun (WGS) entry which is preliminary data.</text>
</comment>
<feature type="region of interest" description="Disordered" evidence="1">
    <location>
        <begin position="670"/>
        <end position="701"/>
    </location>
</feature>
<feature type="region of interest" description="Disordered" evidence="1">
    <location>
        <begin position="212"/>
        <end position="342"/>
    </location>
</feature>
<feature type="compositionally biased region" description="Polar residues" evidence="1">
    <location>
        <begin position="1088"/>
        <end position="1098"/>
    </location>
</feature>
<evidence type="ECO:0000313" key="3">
    <source>
        <dbReference type="Proteomes" id="UP000886998"/>
    </source>
</evidence>
<feature type="region of interest" description="Disordered" evidence="1">
    <location>
        <begin position="1416"/>
        <end position="1445"/>
    </location>
</feature>
<feature type="compositionally biased region" description="Polar residues" evidence="1">
    <location>
        <begin position="60"/>
        <end position="77"/>
    </location>
</feature>
<dbReference type="OrthoDB" id="6434671at2759"/>
<keyword evidence="3" id="KW-1185">Reference proteome</keyword>
<feature type="region of interest" description="Disordered" evidence="1">
    <location>
        <begin position="827"/>
        <end position="873"/>
    </location>
</feature>
<name>A0A8X6WSK7_9ARAC</name>
<feature type="non-terminal residue" evidence="2">
    <location>
        <position position="1509"/>
    </location>
</feature>
<feature type="compositionally biased region" description="Basic and acidic residues" evidence="1">
    <location>
        <begin position="601"/>
        <end position="615"/>
    </location>
</feature>
<feature type="compositionally biased region" description="Basic residues" evidence="1">
    <location>
        <begin position="319"/>
        <end position="335"/>
    </location>
</feature>
<feature type="compositionally biased region" description="Polar residues" evidence="1">
    <location>
        <begin position="507"/>
        <end position="518"/>
    </location>
</feature>
<feature type="compositionally biased region" description="Basic and acidic residues" evidence="1">
    <location>
        <begin position="520"/>
        <end position="531"/>
    </location>
</feature>
<proteinExistence type="predicted"/>
<feature type="region of interest" description="Disordered" evidence="1">
    <location>
        <begin position="1"/>
        <end position="30"/>
    </location>
</feature>
<feature type="compositionally biased region" description="Basic and acidic residues" evidence="1">
    <location>
        <begin position="469"/>
        <end position="484"/>
    </location>
</feature>
<reference evidence="2" key="1">
    <citation type="submission" date="2020-08" db="EMBL/GenBank/DDBJ databases">
        <title>Multicomponent nature underlies the extraordinary mechanical properties of spider dragline silk.</title>
        <authorList>
            <person name="Kono N."/>
            <person name="Nakamura H."/>
            <person name="Mori M."/>
            <person name="Yoshida Y."/>
            <person name="Ohtoshi R."/>
            <person name="Malay A.D."/>
            <person name="Moran D.A.P."/>
            <person name="Tomita M."/>
            <person name="Numata K."/>
            <person name="Arakawa K."/>
        </authorList>
    </citation>
    <scope>NUCLEOTIDE SEQUENCE</scope>
</reference>
<feature type="region of interest" description="Disordered" evidence="1">
    <location>
        <begin position="1122"/>
        <end position="1142"/>
    </location>
</feature>
<gene>
    <name evidence="2" type="primary">AVEN_65331_1</name>
    <name evidence="2" type="ORF">TNIN_438031</name>
</gene>
<feature type="compositionally biased region" description="Basic and acidic residues" evidence="1">
    <location>
        <begin position="416"/>
        <end position="437"/>
    </location>
</feature>
<feature type="compositionally biased region" description="Basic and acidic residues" evidence="1">
    <location>
        <begin position="215"/>
        <end position="246"/>
    </location>
</feature>
<feature type="compositionally biased region" description="Polar residues" evidence="1">
    <location>
        <begin position="441"/>
        <end position="452"/>
    </location>
</feature>
<accession>A0A8X6WSK7</accession>
<dbReference type="Proteomes" id="UP000886998">
    <property type="component" value="Unassembled WGS sequence"/>
</dbReference>
<feature type="compositionally biased region" description="Basic and acidic residues" evidence="1">
    <location>
        <begin position="1416"/>
        <end position="1426"/>
    </location>
</feature>
<evidence type="ECO:0000313" key="2">
    <source>
        <dbReference type="EMBL" id="GFY39807.1"/>
    </source>
</evidence>
<feature type="compositionally biased region" description="Basic and acidic residues" evidence="1">
    <location>
        <begin position="255"/>
        <end position="265"/>
    </location>
</feature>
<feature type="compositionally biased region" description="Low complexity" evidence="1">
    <location>
        <begin position="619"/>
        <end position="637"/>
    </location>
</feature>
<feature type="compositionally biased region" description="Polar residues" evidence="1">
    <location>
        <begin position="862"/>
        <end position="873"/>
    </location>
</feature>
<sequence length="1509" mass="168033">MYYGRSRSPAPYSSGLSYNSYSSDLTTRSFTPRNRSIQRVLDTDFVRPERSRSPIRDYSTRSSSMRTLPSVLSSDTSPVLRRRELDLTSQITSDSRGSPVNWKGNDDYSLGPKPKSYYDFTTPTRLSSYTSPVIKMPRRTDYSDYLRPSFQSRPTLKADYTPRPRSERDASAMPIVRERKLIKFREITNDILNKVRRKVSWDIPEEIQSPLINEMRNRESPLNEKADTVRSRDSSLTRHESKEILPRESSLSRYSPREPRSRECSLTRYSSQRRDSYPDPGSPLMSRRSSDHYEDRMSPRNLMRLNTDYDATTKVVPPPRKKSVGSVPRIKKHRRSSIENTAAEERSLNYSIIADKIRRCRESSDTSQLPDNSSSSNFQDAPTDALHVDEKSDKILPDINNTKIAPEHLPRRRRRISQDRENRDDSKTRRQRSRSELEDTCVSQETPSSPSLNEVPRPINRMHRKSVKYKVDKSLQRNLSKESDDLNQLSTLPPAARRKHSLKNENVDSGDNSSQNYGLSERKLEDAGKEENTLSDVKNIRYSLTLSREKLSQSKDIEKKENKAIPALQKETNIDSKKSSSFQPVSKTPESLVNKVRKPSKKNDSAFKPEVEDHSLVTNLSEESNSKLNSKHLSSSSLETTKLKKLNIDSLDIKSVNKIPSSPEIEKPKLVKANEKAENSSINVETSVKTEKLEKSSSKSDVKQNCSQVAIKPDKPNKLLTDSKTLHKITNKEFETQKILGDESPEVSSDPISANKNKLLSKDICKDVSVSDKNINSTLINNSVPDKSFTVAEKLTQKTASNDAVNSKYNSKIGNISADAVIGDKKSLSSNKANKESSTSVVNKQINSGGPAIPTASKELNEGSTNNKLSNKINLNDARMLKTSKTTSKDENILLNSSTLSPSSKLFTKESTLDKRQIKSNSIAETSNKSSNIDILGDKKNVAKELENHCAKVSSSAANTSIDKSNRTVFTSNVEKQKSMKDQKLVDHQCEDSAIKILPVKETIKDDEIVVVCKLPHPKKSSLVTKPSFSTDTSKIIPVDQAVVVSIVNSKTVLVSEKKPDRKNATGPDVQLRIPNKQELPASKKDVTSSGIDLSNKTQRNALHSTDKEGPEVSVVHTVVLKPKSQNGDSSEQSKNDSKTAVSAVRLKSIPDVIQSAVNKSAPQAKDSSTNVIVEKAPLLPSIKKEMGSAANSEHVPSSPKIQLPVEEVPDLMQNSEKTRECNQVSTKLDRKDVPFVEEYLPEKRTISSISKGKSFESSSTKPDLINVKIIPENKVQIENRDGSNNLAKNEISKTKTSNSESVMHLNATKLHQNENDISKTNDFKQTTNTAATKSLISGAKKFYKKSITVPDVNAILLENSSLSKQNDSSISGTSSKEKNATYLSSSSVPATFLETEKTKIDSLVSDNIGQKTKITSKDENKDFKKPTHVNSKAPNKNYLLDKTQQSEEKKYLEKDAVKLSKTTNISADLPNHSIAPDILAVKKSIDGEPVLKLAVKKSSSGDAVSKPD</sequence>
<organism evidence="2 3">
    <name type="scientific">Trichonephila inaurata madagascariensis</name>
    <dbReference type="NCBI Taxonomy" id="2747483"/>
    <lineage>
        <taxon>Eukaryota</taxon>
        <taxon>Metazoa</taxon>
        <taxon>Ecdysozoa</taxon>
        <taxon>Arthropoda</taxon>
        <taxon>Chelicerata</taxon>
        <taxon>Arachnida</taxon>
        <taxon>Araneae</taxon>
        <taxon>Araneomorphae</taxon>
        <taxon>Entelegynae</taxon>
        <taxon>Araneoidea</taxon>
        <taxon>Nephilidae</taxon>
        <taxon>Trichonephila</taxon>
        <taxon>Trichonephila inaurata</taxon>
    </lineage>
</organism>
<feature type="region of interest" description="Disordered" evidence="1">
    <location>
        <begin position="44"/>
        <end position="81"/>
    </location>
</feature>
<feature type="compositionally biased region" description="Basic and acidic residues" evidence="1">
    <location>
        <begin position="288"/>
        <end position="298"/>
    </location>
</feature>
<dbReference type="EMBL" id="BMAV01001540">
    <property type="protein sequence ID" value="GFY39807.1"/>
    <property type="molecule type" value="Genomic_DNA"/>
</dbReference>
<feature type="compositionally biased region" description="Basic and acidic residues" evidence="1">
    <location>
        <begin position="386"/>
        <end position="396"/>
    </location>
</feature>
<feature type="compositionally biased region" description="Polar residues" evidence="1">
    <location>
        <begin position="579"/>
        <end position="591"/>
    </location>
</feature>
<feature type="region of interest" description="Disordered" evidence="1">
    <location>
        <begin position="1057"/>
        <end position="1098"/>
    </location>
</feature>
<feature type="compositionally biased region" description="Polar residues" evidence="1">
    <location>
        <begin position="828"/>
        <end position="848"/>
    </location>
</feature>
<evidence type="ECO:0000256" key="1">
    <source>
        <dbReference type="SAM" id="MobiDB-lite"/>
    </source>
</evidence>
<feature type="compositionally biased region" description="Basic and acidic residues" evidence="1">
    <location>
        <begin position="688"/>
        <end position="701"/>
    </location>
</feature>
<protein>
    <submittedName>
        <fullName evidence="2">Uncharacterized protein</fullName>
    </submittedName>
</protein>
<feature type="compositionally biased region" description="Basic and acidic residues" evidence="1">
    <location>
        <begin position="44"/>
        <end position="59"/>
    </location>
</feature>
<feature type="region of interest" description="Disordered" evidence="1">
    <location>
        <begin position="552"/>
        <end position="637"/>
    </location>
</feature>